<dbReference type="InterPro" id="IPR026741">
    <property type="entry name" value="SNO"/>
</dbReference>
<dbReference type="PANTHER" id="PTHR12706">
    <property type="entry name" value="STRAWBERRY NOTCH-RELATED"/>
    <property type="match status" value="1"/>
</dbReference>
<dbReference type="EMBL" id="AP010805">
    <property type="protein sequence ID" value="BAI99021.1"/>
    <property type="molecule type" value="Genomic_DNA"/>
</dbReference>
<comment type="similarity">
    <text evidence="1">Belongs to the SBNO family.</text>
</comment>
<dbReference type="GO" id="GO:0004386">
    <property type="term" value="F:helicase activity"/>
    <property type="evidence" value="ECO:0007669"/>
    <property type="project" value="UniProtKB-KW"/>
</dbReference>
<feature type="domain" description="Helicase ATP-binding" evidence="2">
    <location>
        <begin position="472"/>
        <end position="637"/>
    </location>
</feature>
<accession>D4Z8T9</accession>
<reference evidence="3 4" key="1">
    <citation type="journal article" date="2010" name="J. Bacteriol.">
        <title>Complete genome sequence of the representative gamma-hexachlorocyclohexane-degrading bacterium Sphingobium japonicum UT26.</title>
        <authorList>
            <person name="Nagata Y."/>
            <person name="Ohtsubo Y."/>
            <person name="Endo R."/>
            <person name="Ichikawa N."/>
            <person name="Ankai A."/>
            <person name="Oguchi A."/>
            <person name="Fukui S."/>
            <person name="Fujita N."/>
            <person name="Tsuda M."/>
        </authorList>
    </citation>
    <scope>NUCLEOTIDE SEQUENCE [LARGE SCALE GENOMIC DNA]</scope>
    <source>
        <strain evidence="4">DSM 16413 / CCM 7287 / MTCC 6362 / UT26 / NBRC 101211 / UT26S</strain>
        <plasmid evidence="3 4">pCHQ1</plasmid>
    </source>
</reference>
<dbReference type="Pfam" id="PF13872">
    <property type="entry name" value="AAA_34"/>
    <property type="match status" value="1"/>
</dbReference>
<dbReference type="InterPro" id="IPR026937">
    <property type="entry name" value="SBNO_Helicase_C_dom"/>
</dbReference>
<keyword evidence="3" id="KW-0614">Plasmid</keyword>
<dbReference type="InterPro" id="IPR027417">
    <property type="entry name" value="P-loop_NTPase"/>
</dbReference>
<evidence type="ECO:0000313" key="4">
    <source>
        <dbReference type="Proteomes" id="UP000007753"/>
    </source>
</evidence>
<keyword evidence="3" id="KW-0547">Nucleotide-binding</keyword>
<keyword evidence="4" id="KW-1185">Reference proteome</keyword>
<dbReference type="InterPro" id="IPR029063">
    <property type="entry name" value="SAM-dependent_MTases_sf"/>
</dbReference>
<protein>
    <submittedName>
        <fullName evidence="3">Putative methylase/helicase</fullName>
    </submittedName>
</protein>
<evidence type="ECO:0000256" key="1">
    <source>
        <dbReference type="ARBA" id="ARBA00006992"/>
    </source>
</evidence>
<dbReference type="GO" id="GO:0008168">
    <property type="term" value="F:methyltransferase activity"/>
    <property type="evidence" value="ECO:0007669"/>
    <property type="project" value="UniProtKB-KW"/>
</dbReference>
<gene>
    <name evidence="3" type="ordered locus">SJA_P1-00690</name>
</gene>
<dbReference type="HOGENOM" id="CLU_004986_1_0_5"/>
<dbReference type="Pfam" id="PF13871">
    <property type="entry name" value="Helicase_C_4"/>
    <property type="match status" value="1"/>
</dbReference>
<dbReference type="KEGG" id="sjp:SJA_P1-00690"/>
<dbReference type="Proteomes" id="UP000007753">
    <property type="component" value="Plasmid pCHQ1"/>
</dbReference>
<organism evidence="3 4">
    <name type="scientific">Sphingobium indicum (strain DSM 16413 / CCM 7287 / MTCC 6362 / UT26 / NBRC 101211 / UT26S)</name>
    <name type="common">Sphingobium japonicum</name>
    <dbReference type="NCBI Taxonomy" id="452662"/>
    <lineage>
        <taxon>Bacteria</taxon>
        <taxon>Pseudomonadati</taxon>
        <taxon>Pseudomonadota</taxon>
        <taxon>Alphaproteobacteria</taxon>
        <taxon>Sphingomonadales</taxon>
        <taxon>Sphingomonadaceae</taxon>
        <taxon>Sphingobium</taxon>
    </lineage>
</organism>
<dbReference type="GeneID" id="29275639"/>
<keyword evidence="3" id="KW-0808">Transferase</keyword>
<dbReference type="Gene3D" id="3.40.50.150">
    <property type="entry name" value="Vaccinia Virus protein VP39"/>
    <property type="match status" value="1"/>
</dbReference>
<dbReference type="PROSITE" id="PS51192">
    <property type="entry name" value="HELICASE_ATP_BIND_1"/>
    <property type="match status" value="1"/>
</dbReference>
<geneLocation type="plasmid" evidence="3 4">
    <name>pCHQ1</name>
</geneLocation>
<dbReference type="SUPFAM" id="SSF52540">
    <property type="entry name" value="P-loop containing nucleoside triphosphate hydrolases"/>
    <property type="match status" value="1"/>
</dbReference>
<dbReference type="SUPFAM" id="SSF53335">
    <property type="entry name" value="S-adenosyl-L-methionine-dependent methyltransferases"/>
    <property type="match status" value="1"/>
</dbReference>
<keyword evidence="3" id="KW-0489">Methyltransferase</keyword>
<keyword evidence="3" id="KW-0378">Hydrolase</keyword>
<keyword evidence="3" id="KW-0347">Helicase</keyword>
<dbReference type="GO" id="GO:0006355">
    <property type="term" value="P:regulation of DNA-templated transcription"/>
    <property type="evidence" value="ECO:0007669"/>
    <property type="project" value="InterPro"/>
</dbReference>
<evidence type="ECO:0000259" key="2">
    <source>
        <dbReference type="PROSITE" id="PS51192"/>
    </source>
</evidence>
<dbReference type="GO" id="GO:0032259">
    <property type="term" value="P:methylation"/>
    <property type="evidence" value="ECO:0007669"/>
    <property type="project" value="UniProtKB-KW"/>
</dbReference>
<proteinExistence type="inferred from homology"/>
<dbReference type="InterPro" id="IPR039187">
    <property type="entry name" value="SNO_AAA"/>
</dbReference>
<evidence type="ECO:0000313" key="3">
    <source>
        <dbReference type="EMBL" id="BAI99021.1"/>
    </source>
</evidence>
<dbReference type="InterPro" id="IPR014001">
    <property type="entry name" value="Helicase_ATP-bd"/>
</dbReference>
<keyword evidence="3" id="KW-0067">ATP-binding</keyword>
<dbReference type="RefSeq" id="WP_013041612.1">
    <property type="nucleotide sequence ID" value="NC_014007.1"/>
</dbReference>
<dbReference type="Gene3D" id="3.40.50.300">
    <property type="entry name" value="P-loop containing nucleotide triphosphate hydrolases"/>
    <property type="match status" value="1"/>
</dbReference>
<sequence>MASIAPDLFTHVALSNDRTPHLLAIAHSLVPDLLRGTTIDRKTLADRATAHFGSTDATGRWAMRDAYDALEAAQVLSVRNPKGWLNQAGDADILARLHDRMLGLSTQSYRSEGQIELQQFSTPLTLAFVAARAAHILPSDLVLEPSAGTGMLAAWLPRDIPVHLNEIDPQRAALLEGVLGQIVTRYDAEYIDDLLSPVVRPSVILINPPYSRSTTRGDDPHAGARHLRSALLRLAPGGRCVAIMPAWFSPHSSGRDGYAVVEKLLPPRLDLLVGKAFVKHGTSIDTRILVFDKIADVQTQRVACDGLADALAHVTKCDRLVGEPTAASIMRKPAPLLRRPAAGSLLGKLSAPRTLAPKAVAATDNAPRPLDYAVREHPLPAEEPVGVYVPYRVARIDIEGARLHPTPLVESAAMASILPPTPTYRPMLPSSAIRALSDAQLETVIHAGQAFERMLPGRFKANEAGTLLVEQDDGAEYRQGFFLGDGTGAGKGRQVAAIMLDQWSQGRRKAVWVSRSSALIEDARRDHCALGGLPLDIQPLDAFAPGTSITMDTGILFVTYATLRSQRHDQQSRLQQILAWLGSDHDGVIVFDEAHAMANAAGTETKFGTQKGSEQGLAGVRLQNLLPKARILYVSATGATDIANLCYASRLGLWGPGTAFGSRDVFMSQMTEGGVAALELVARDLKALGLYTARALSFAGVEYDMLVHQLSADQIAVYDAYADAWAVIHAGLEAVLEATGIVDRMGGRTLNAHAKGSALSRFESQKQRFFASTLLAMKLPTVIQEIEKEIDAGHSAVVQLVTTSEALLNRRLADLSPEERAELDIQLSPTQTMIDYLMNAFPTRQMQVFTDENGNPYSEPMTDEDGNPVHSKEAIDRRDALIEQLCVLPEIGSALDEIIAHFGTAQVAEVTGRSKRLVRDRDGRQRLETRSARSNLGETAAFTDGSKRILVFSDAGGTGRSYHADRDSRSAGYRRIHFLLEPGWRAAEAIQGLGRSNRTNQASAPVFRPCTTNCRGERRFISTIARRLDSLGAITRGQRQTGGQNMFDPADNLESEYALEALRQWYQMLHAGKLQSVSLGDFCRMTALKLVDKDSGELVENLPPIQRWLNRLLALRISVQDAIFTEYLALIEARVEAAREAGTLDVGVETIMTERLVELDSTVLRTDPHSGAETRLVHLELHRRRHALSYAALMRDWSDVPDALPVRNSRSGRIALRVPTWPDMDDDGKFRTAWRLQRPTGSERIGGAEFAKSHWEFCDSETFETLWHEEVAEAQSKIDVETIHLATGLLLPIWHKLPDRSMEVWRIADKAGNGLLGRIVAAADVARMADQLGIEIAVTLSVQEILAAARRPDGIVIPALGKARLIRSRVNGQQRYELKEFDAARLPLYKSRGAFTEVVQYRTRLFIPVDQADEVIARLIAD</sequence>
<dbReference type="PANTHER" id="PTHR12706:SF30">
    <property type="entry name" value="PROTEIN STRAWBERRY NOTCH-RELATED"/>
    <property type="match status" value="1"/>
</dbReference>
<name>D4Z8T9_SPHIU</name>